<dbReference type="SUPFAM" id="SSF54909">
    <property type="entry name" value="Dimeric alpha+beta barrel"/>
    <property type="match status" value="1"/>
</dbReference>
<accession>A0A933NV34</accession>
<dbReference type="InterPro" id="IPR005545">
    <property type="entry name" value="YCII"/>
</dbReference>
<evidence type="ECO:0000259" key="2">
    <source>
        <dbReference type="Pfam" id="PF03795"/>
    </source>
</evidence>
<organism evidence="3 4">
    <name type="scientific">Devosia nanyangense</name>
    <dbReference type="NCBI Taxonomy" id="1228055"/>
    <lineage>
        <taxon>Bacteria</taxon>
        <taxon>Pseudomonadati</taxon>
        <taxon>Pseudomonadota</taxon>
        <taxon>Alphaproteobacteria</taxon>
        <taxon>Hyphomicrobiales</taxon>
        <taxon>Devosiaceae</taxon>
        <taxon>Devosia</taxon>
    </lineage>
</organism>
<dbReference type="EMBL" id="JACRAF010000005">
    <property type="protein sequence ID" value="MBI4920434.1"/>
    <property type="molecule type" value="Genomic_DNA"/>
</dbReference>
<feature type="domain" description="YCII-related" evidence="2">
    <location>
        <begin position="1"/>
        <end position="94"/>
    </location>
</feature>
<evidence type="ECO:0000313" key="3">
    <source>
        <dbReference type="EMBL" id="MBI4920434.1"/>
    </source>
</evidence>
<comment type="similarity">
    <text evidence="1">Belongs to the YciI family.</text>
</comment>
<dbReference type="Gene3D" id="3.30.70.1060">
    <property type="entry name" value="Dimeric alpha+beta barrel"/>
    <property type="match status" value="1"/>
</dbReference>
<comment type="caution">
    <text evidence="3">The sequence shown here is derived from an EMBL/GenBank/DDBJ whole genome shotgun (WGS) entry which is preliminary data.</text>
</comment>
<reference evidence="3" key="1">
    <citation type="submission" date="2020-07" db="EMBL/GenBank/DDBJ databases">
        <title>Huge and variable diversity of episymbiotic CPR bacteria and DPANN archaea in groundwater ecosystems.</title>
        <authorList>
            <person name="He C.Y."/>
            <person name="Keren R."/>
            <person name="Whittaker M."/>
            <person name="Farag I.F."/>
            <person name="Doudna J."/>
            <person name="Cate J.H.D."/>
            <person name="Banfield J.F."/>
        </authorList>
    </citation>
    <scope>NUCLEOTIDE SEQUENCE</scope>
    <source>
        <strain evidence="3">NC_groundwater_1586_Pr3_B-0.1um_66_15</strain>
    </source>
</reference>
<evidence type="ECO:0000313" key="4">
    <source>
        <dbReference type="Proteomes" id="UP000782610"/>
    </source>
</evidence>
<name>A0A933NV34_9HYPH</name>
<sequence length="121" mass="13125">MRYFMTIILKPEQEGMSVPKELGDAMGPYIEKNLASGALISTAGLKRSKEGTRIIAQSGRTSTVDGPFTESKELVGGYAVLEAPSHEAAVELGREFVKLHTDNGWPDVIVEVREIDGGVNY</sequence>
<dbReference type="InterPro" id="IPR011008">
    <property type="entry name" value="Dimeric_a/b-barrel"/>
</dbReference>
<gene>
    <name evidence="3" type="ORF">HY834_01695</name>
</gene>
<dbReference type="Pfam" id="PF03795">
    <property type="entry name" value="YCII"/>
    <property type="match status" value="1"/>
</dbReference>
<dbReference type="PANTHER" id="PTHR35174">
    <property type="entry name" value="BLL7171 PROTEIN-RELATED"/>
    <property type="match status" value="1"/>
</dbReference>
<protein>
    <submittedName>
        <fullName evidence="3">Transcriptional regulator</fullName>
    </submittedName>
</protein>
<dbReference type="Proteomes" id="UP000782610">
    <property type="component" value="Unassembled WGS sequence"/>
</dbReference>
<proteinExistence type="inferred from homology"/>
<dbReference type="AlphaFoldDB" id="A0A933NV34"/>
<evidence type="ECO:0000256" key="1">
    <source>
        <dbReference type="ARBA" id="ARBA00007689"/>
    </source>
</evidence>